<dbReference type="GO" id="GO:0051015">
    <property type="term" value="F:actin filament binding"/>
    <property type="evidence" value="ECO:0007669"/>
    <property type="project" value="TreeGrafter"/>
</dbReference>
<keyword evidence="3 8" id="KW-0812">Transmembrane</keyword>
<feature type="compositionally biased region" description="Polar residues" evidence="7">
    <location>
        <begin position="511"/>
        <end position="525"/>
    </location>
</feature>
<comment type="subcellular location">
    <subcellularLocation>
        <location evidence="1">Nucleus inner membrane</location>
        <topology evidence="1">Multi-pass membrane protein</topology>
    </subcellularLocation>
</comment>
<keyword evidence="4 8" id="KW-1133">Transmembrane helix</keyword>
<dbReference type="KEGG" id="hazt:108672481"/>
<keyword evidence="10" id="KW-1185">Reference proteome</keyword>
<dbReference type="PANTHER" id="PTHR28646">
    <property type="entry name" value="TRANSMEMBRANE PROTEIN 201"/>
    <property type="match status" value="1"/>
</dbReference>
<dbReference type="AlphaFoldDB" id="A0A8B7NPN3"/>
<reference evidence="11" key="1">
    <citation type="submission" date="2025-08" db="UniProtKB">
        <authorList>
            <consortium name="RefSeq"/>
        </authorList>
    </citation>
    <scope>IDENTIFICATION</scope>
    <source>
        <tissue evidence="11">Whole organism</tissue>
    </source>
</reference>
<dbReference type="GO" id="GO:0030473">
    <property type="term" value="P:nuclear migration along microtubule"/>
    <property type="evidence" value="ECO:0007669"/>
    <property type="project" value="TreeGrafter"/>
</dbReference>
<evidence type="ECO:0000313" key="11">
    <source>
        <dbReference type="RefSeq" id="XP_018015640.1"/>
    </source>
</evidence>
<feature type="transmembrane region" description="Helical" evidence="8">
    <location>
        <begin position="287"/>
        <end position="305"/>
    </location>
</feature>
<evidence type="ECO:0000256" key="8">
    <source>
        <dbReference type="SAM" id="Phobius"/>
    </source>
</evidence>
<comment type="similarity">
    <text evidence="2">Belongs to the TMEM201 family.</text>
</comment>
<evidence type="ECO:0000256" key="3">
    <source>
        <dbReference type="ARBA" id="ARBA00022692"/>
    </source>
</evidence>
<dbReference type="Proteomes" id="UP000694843">
    <property type="component" value="Unplaced"/>
</dbReference>
<feature type="transmembrane region" description="Helical" evidence="8">
    <location>
        <begin position="780"/>
        <end position="800"/>
    </location>
</feature>
<dbReference type="GO" id="GO:0005637">
    <property type="term" value="C:nuclear inner membrane"/>
    <property type="evidence" value="ECO:0007669"/>
    <property type="project" value="UniProtKB-SubCell"/>
</dbReference>
<evidence type="ECO:0000256" key="7">
    <source>
        <dbReference type="SAM" id="MobiDB-lite"/>
    </source>
</evidence>
<organism evidence="10 11">
    <name type="scientific">Hyalella azteca</name>
    <name type="common">Amphipod</name>
    <dbReference type="NCBI Taxonomy" id="294128"/>
    <lineage>
        <taxon>Eukaryota</taxon>
        <taxon>Metazoa</taxon>
        <taxon>Ecdysozoa</taxon>
        <taxon>Arthropoda</taxon>
        <taxon>Crustacea</taxon>
        <taxon>Multicrustacea</taxon>
        <taxon>Malacostraca</taxon>
        <taxon>Eumalacostraca</taxon>
        <taxon>Peracarida</taxon>
        <taxon>Amphipoda</taxon>
        <taxon>Senticaudata</taxon>
        <taxon>Talitrida</taxon>
        <taxon>Talitroidea</taxon>
        <taxon>Hyalellidae</taxon>
        <taxon>Hyalella</taxon>
    </lineage>
</organism>
<dbReference type="InterPro" id="IPR040041">
    <property type="entry name" value="TMEM201"/>
</dbReference>
<proteinExistence type="inferred from homology"/>
<dbReference type="OMA" id="CHNIARK"/>
<name>A0A8B7NPN3_HYAAZ</name>
<dbReference type="RefSeq" id="XP_018015640.1">
    <property type="nucleotide sequence ID" value="XM_018160151.2"/>
</dbReference>
<evidence type="ECO:0000259" key="9">
    <source>
        <dbReference type="Pfam" id="PF09779"/>
    </source>
</evidence>
<feature type="transmembrane region" description="Helical" evidence="8">
    <location>
        <begin position="205"/>
        <end position="227"/>
    </location>
</feature>
<evidence type="ECO:0000256" key="2">
    <source>
        <dbReference type="ARBA" id="ARBA00007600"/>
    </source>
</evidence>
<dbReference type="OrthoDB" id="5966927at2759"/>
<keyword evidence="5 8" id="KW-0472">Membrane</keyword>
<feature type="transmembrane region" description="Helical" evidence="8">
    <location>
        <begin position="344"/>
        <end position="364"/>
    </location>
</feature>
<feature type="compositionally biased region" description="Low complexity" evidence="7">
    <location>
        <begin position="601"/>
        <end position="620"/>
    </location>
</feature>
<keyword evidence="6" id="KW-0539">Nucleus</keyword>
<accession>A0A8B7NPN3</accession>
<feature type="region of interest" description="Disordered" evidence="7">
    <location>
        <begin position="596"/>
        <end position="620"/>
    </location>
</feature>
<protein>
    <submittedName>
        <fullName evidence="11">Transmembrane protein 201-like isoform X1</fullName>
    </submittedName>
</protein>
<evidence type="ECO:0000256" key="5">
    <source>
        <dbReference type="ARBA" id="ARBA00023136"/>
    </source>
</evidence>
<dbReference type="GO" id="GO:0005521">
    <property type="term" value="F:lamin binding"/>
    <property type="evidence" value="ECO:0007669"/>
    <property type="project" value="TreeGrafter"/>
</dbReference>
<evidence type="ECO:0000256" key="1">
    <source>
        <dbReference type="ARBA" id="ARBA00004473"/>
    </source>
</evidence>
<dbReference type="GeneID" id="108672481"/>
<sequence length="810" mass="87640">MMDYLLPIVGGSCILAGSSFAYIKLRPFFPVQVNCWFCNTDTKVPFKSKNSFVCPNCKQYNGFTEDGDYNCDMPSQYCESLNSPPTRARVKQPPSSTPGLSLGNGLCQTCNLYQAMKVKALADFVPSHPDKFDEEVDVYERRLERLYGGLCSHCNKTLSCALMEQDTWLKPKLLNWRMQQSTTLLKALLTPMHGRMSWPLRCITLLLRTLCFMLATSLLLFELSSIVHLSSDLTNDTSSQPKNHNVESLINSSDASVEQDAPLDLFQMSYVLTAGSDWGHSLRGHEAGAALLLLALQLAAVALAGKQHLRSCDAVACVMLALSLSVASWQQFTVLTELISTQQLVFLKVIVYGACVLAVAAGFYRPPAPLPPQFLRRTSSRCRVLDSSQDDSQLTENSMNTSQEVLGNPLVASPPPTSPASLTSSRLPASLHPTPLIAARVSTNNTFSPSIFSSQTHNPFLNIPAEKPLNYASLSCNPGTTLNQSSSLAQPKFALKPSALGDNLNTSLQGLSLGSGQNHDNSFASRNPVLGGGPNRSGMVLRSQQARLSHNTSSIAQASWVAGGYWGSPSKNKRSPVKQWQPPVNCPVIVNNVDPVPPSRPSSQSSGFVSHGSGSHASAEAHGAALNANAFKDTDRISVASEPTFTWNFEACETSSQSSQNTEFLSHASTNGTVRRRHAARLSSIPSYPLSDTHSMSSATVGPSIFSSAASGVMTPYQDWRTGSPADDMNTMRALSRLSQHDISDDNLSLISGKTLRVNNLDQQGGIIFTNGSATLRNPWIAFILGMSVMANGFLVLVLYKNGTLAELMR</sequence>
<evidence type="ECO:0000256" key="6">
    <source>
        <dbReference type="ARBA" id="ARBA00023242"/>
    </source>
</evidence>
<feature type="region of interest" description="Disordered" evidence="7">
    <location>
        <begin position="511"/>
        <end position="538"/>
    </location>
</feature>
<feature type="transmembrane region" description="Helical" evidence="8">
    <location>
        <begin position="6"/>
        <end position="23"/>
    </location>
</feature>
<feature type="compositionally biased region" description="Polar residues" evidence="7">
    <location>
        <begin position="658"/>
        <end position="673"/>
    </location>
</feature>
<feature type="region of interest" description="Disordered" evidence="7">
    <location>
        <begin position="406"/>
        <end position="426"/>
    </location>
</feature>
<gene>
    <name evidence="11" type="primary">LOC108672481</name>
</gene>
<dbReference type="InterPro" id="IPR018617">
    <property type="entry name" value="Ima1_N"/>
</dbReference>
<dbReference type="Pfam" id="PF09779">
    <property type="entry name" value="Ima1_N"/>
    <property type="match status" value="1"/>
</dbReference>
<evidence type="ECO:0000256" key="4">
    <source>
        <dbReference type="ARBA" id="ARBA00022989"/>
    </source>
</evidence>
<feature type="region of interest" description="Disordered" evidence="7">
    <location>
        <begin position="658"/>
        <end position="680"/>
    </location>
</feature>
<evidence type="ECO:0000313" key="10">
    <source>
        <dbReference type="Proteomes" id="UP000694843"/>
    </source>
</evidence>
<dbReference type="PANTHER" id="PTHR28646:SF1">
    <property type="entry name" value="TRANSMEMBRANE PROTEIN 201"/>
    <property type="match status" value="1"/>
</dbReference>
<feature type="domain" description="Ima1 N-terminal" evidence="9">
    <location>
        <begin position="33"/>
        <end position="156"/>
    </location>
</feature>